<organism evidence="3 4">
    <name type="scientific">Seiridium unicorne</name>
    <dbReference type="NCBI Taxonomy" id="138068"/>
    <lineage>
        <taxon>Eukaryota</taxon>
        <taxon>Fungi</taxon>
        <taxon>Dikarya</taxon>
        <taxon>Ascomycota</taxon>
        <taxon>Pezizomycotina</taxon>
        <taxon>Sordariomycetes</taxon>
        <taxon>Xylariomycetidae</taxon>
        <taxon>Amphisphaeriales</taxon>
        <taxon>Sporocadaceae</taxon>
        <taxon>Seiridium</taxon>
    </lineage>
</organism>
<evidence type="ECO:0000313" key="3">
    <source>
        <dbReference type="EMBL" id="KAK9414493.1"/>
    </source>
</evidence>
<keyword evidence="2" id="KW-0472">Membrane</keyword>
<reference evidence="3 4" key="1">
    <citation type="journal article" date="2024" name="J. Plant Pathol.">
        <title>Sequence and assembly of the genome of Seiridium unicorne, isolate CBS 538.82, causal agent of cypress canker disease.</title>
        <authorList>
            <person name="Scali E."/>
            <person name="Rocca G.D."/>
            <person name="Danti R."/>
            <person name="Garbelotto M."/>
            <person name="Barberini S."/>
            <person name="Baroncelli R."/>
            <person name="Emiliani G."/>
        </authorList>
    </citation>
    <scope>NUCLEOTIDE SEQUENCE [LARGE SCALE GENOMIC DNA]</scope>
    <source>
        <strain evidence="3 4">BM-138-508</strain>
    </source>
</reference>
<name>A0ABR2UJ18_9PEZI</name>
<keyword evidence="2" id="KW-0812">Transmembrane</keyword>
<evidence type="ECO:0000256" key="1">
    <source>
        <dbReference type="SAM" id="MobiDB-lite"/>
    </source>
</evidence>
<keyword evidence="4" id="KW-1185">Reference proteome</keyword>
<feature type="transmembrane region" description="Helical" evidence="2">
    <location>
        <begin position="27"/>
        <end position="48"/>
    </location>
</feature>
<evidence type="ECO:0000256" key="2">
    <source>
        <dbReference type="SAM" id="Phobius"/>
    </source>
</evidence>
<keyword evidence="2" id="KW-1133">Transmembrane helix</keyword>
<evidence type="ECO:0000313" key="4">
    <source>
        <dbReference type="Proteomes" id="UP001408356"/>
    </source>
</evidence>
<accession>A0ABR2UJ18</accession>
<sequence length="323" mass="34926">MPAVNPPLGQSRSNAISTLVHWDPQRLLANITVAVTALALLYAVWSVIRYRNRKHSRRRVTGLEFQENSLPQLPGPGNWEKSRGVSNSVVMDMSANQRTASAKLEIEVGLEPAYDEASPIWNMDDASETQGDNSSIVKSEVAMKHHLRARPPLPPPLTPPTLSTTTLSLEGRRLSSALSMTGDLDSNFFSQPNPDYSSSSSSSSAVTQPHDSPATPKRRSYTKTLPLGPPQPVSWLEEDGSVTAFSPSSFPSSSPTLPMAPHNSFHNHGIDVKGEIISVLDDSGAGWKRHTRVYGGGVCLACMASAGGEGGFYGDRVRPEEKR</sequence>
<proteinExistence type="predicted"/>
<protein>
    <submittedName>
        <fullName evidence="3">Uncharacterized protein</fullName>
    </submittedName>
</protein>
<feature type="region of interest" description="Disordered" evidence="1">
    <location>
        <begin position="185"/>
        <end position="229"/>
    </location>
</feature>
<comment type="caution">
    <text evidence="3">The sequence shown here is derived from an EMBL/GenBank/DDBJ whole genome shotgun (WGS) entry which is preliminary data.</text>
</comment>
<dbReference type="Proteomes" id="UP001408356">
    <property type="component" value="Unassembled WGS sequence"/>
</dbReference>
<gene>
    <name evidence="3" type="ORF">SUNI508_11203</name>
</gene>
<feature type="compositionally biased region" description="Polar residues" evidence="1">
    <location>
        <begin position="187"/>
        <end position="196"/>
    </location>
</feature>
<dbReference type="EMBL" id="JARVKF010000426">
    <property type="protein sequence ID" value="KAK9414493.1"/>
    <property type="molecule type" value="Genomic_DNA"/>
</dbReference>